<sequence>MSTSVNNLKNIKKYTFSNAYSILLLGVFVLSGLKLNAQTVVHSLQELKPYLDDNGVNVKMKPGVYTITAQDVKNGLYTQETKIKNISKVLLLFEGNNSTYDFSGVTINVDTKVFQAFGNFQVYEIQIIGNHNVLKNLTLVDQGSVHDNPTRRANNIVMDGAHNRVEGFNVTTKGSFPYGYGDAFGKGGKFVIPHQKHSACLVRGESNHLKNSKFTHRSYGHCIFMQAANNPIIEGCYVEGEVRKTDAILKETSGPAFDVDFMTVWGYRLPKGYMLSTGEAGIRAYDGGETIIDGQVYKRGTSNVTVLNCTVKNMRTGVTIAHATGKKRVEGCVAIGCENGFSLGSGDLVNCKADVTHGPAYASTYERDKAYHADITLLPSKEPYYNGSGNVAYIGGSKHRITFRGSSEALEKGLKIKVGGDKNNIRLLHGNLPNQNDFKGFDFEIHNLTQYPVVLSDKSSSVTGKSVGKIKDSGTNNKVKAIKLLSKE</sequence>
<dbReference type="Proteomes" id="UP001589585">
    <property type="component" value="Unassembled WGS sequence"/>
</dbReference>
<feature type="domain" description="Right handed beta helix" evidence="1">
    <location>
        <begin position="197"/>
        <end position="346"/>
    </location>
</feature>
<dbReference type="Pfam" id="PF13229">
    <property type="entry name" value="Beta_helix"/>
    <property type="match status" value="1"/>
</dbReference>
<dbReference type="RefSeq" id="WP_379861535.1">
    <property type="nucleotide sequence ID" value="NZ_JBHMFC010000074.1"/>
</dbReference>
<organism evidence="2 3">
    <name type="scientific">Mariniflexile ostreae</name>
    <dbReference type="NCBI Taxonomy" id="1520892"/>
    <lineage>
        <taxon>Bacteria</taxon>
        <taxon>Pseudomonadati</taxon>
        <taxon>Bacteroidota</taxon>
        <taxon>Flavobacteriia</taxon>
        <taxon>Flavobacteriales</taxon>
        <taxon>Flavobacteriaceae</taxon>
        <taxon>Mariniflexile</taxon>
    </lineage>
</organism>
<name>A0ABV5FCY5_9FLAO</name>
<evidence type="ECO:0000259" key="1">
    <source>
        <dbReference type="Pfam" id="PF13229"/>
    </source>
</evidence>
<reference evidence="2 3" key="1">
    <citation type="submission" date="2024-09" db="EMBL/GenBank/DDBJ databases">
        <authorList>
            <person name="Sun Q."/>
            <person name="Mori K."/>
        </authorList>
    </citation>
    <scope>NUCLEOTIDE SEQUENCE [LARGE SCALE GENOMIC DNA]</scope>
    <source>
        <strain evidence="2 3">CECT 8622</strain>
    </source>
</reference>
<dbReference type="InterPro" id="IPR039448">
    <property type="entry name" value="Beta_helix"/>
</dbReference>
<dbReference type="InterPro" id="IPR011050">
    <property type="entry name" value="Pectin_lyase_fold/virulence"/>
</dbReference>
<accession>A0ABV5FCY5</accession>
<gene>
    <name evidence="2" type="ORF">ACFFU9_11230</name>
</gene>
<evidence type="ECO:0000313" key="2">
    <source>
        <dbReference type="EMBL" id="MFB9057310.1"/>
    </source>
</evidence>
<comment type="caution">
    <text evidence="2">The sequence shown here is derived from an EMBL/GenBank/DDBJ whole genome shotgun (WGS) entry which is preliminary data.</text>
</comment>
<keyword evidence="3" id="KW-1185">Reference proteome</keyword>
<dbReference type="EMBL" id="JBHMFC010000074">
    <property type="protein sequence ID" value="MFB9057310.1"/>
    <property type="molecule type" value="Genomic_DNA"/>
</dbReference>
<protein>
    <recommendedName>
        <fullName evidence="1">Right handed beta helix domain-containing protein</fullName>
    </recommendedName>
</protein>
<evidence type="ECO:0000313" key="3">
    <source>
        <dbReference type="Proteomes" id="UP001589585"/>
    </source>
</evidence>
<dbReference type="SUPFAM" id="SSF51126">
    <property type="entry name" value="Pectin lyase-like"/>
    <property type="match status" value="1"/>
</dbReference>
<proteinExistence type="predicted"/>